<proteinExistence type="inferred from homology"/>
<gene>
    <name evidence="6" type="ORF">MPHL21000_20260</name>
</gene>
<dbReference type="InterPro" id="IPR030678">
    <property type="entry name" value="Peptide/Ni-bd"/>
</dbReference>
<evidence type="ECO:0000313" key="7">
    <source>
        <dbReference type="Proteomes" id="UP000325690"/>
    </source>
</evidence>
<sequence>MTTIRTTVLFAATALALSACSGSNNSGAPAETGEPVAGGTLNYALAEWPRCVDPALRARGLSAPEQFADTLTDQDRTTGEVLPRLAERWEVAPGAKQVTLHLRDGVTFSDGTPLTAEVVKANLDNLKEITESGKAETQVISALNTYEGATVVDPKTVRVEFSEPELGFLRNISDPYFSIYAPATLESSLDDRCAGKNLIGTGPFVISEVVNQQKIVLDKRDDYGWPPAGLTDHTGAAYLDRIVFEVVPESGVRVGGLLSGQFDVVDDVPVIDQDNVTAQGAAILTGVVPNLVPGLRQNPLSPFGGDTVVRQAIQKSIDREEIRDTLYTDRYSIPTSAIAANTPLHKDVSEYLRYDPDGAQKLLADNGWTKGDDGVWVKDGRRLAPKVMIVSGSAQGATQQELELIQQQLNKVGIAMEILPVTQAEYAQLMKNKADGGYDFLAGSGPAKDVDFLAGLFLNTNPALEGSLQVPLQDAANRLNLAATDKERVQAAADLQELLVRDGYWIPVREQTKAVGVAPNVHGVTINPYGATVLYDTWKTDGAS</sequence>
<reference evidence="6 7" key="1">
    <citation type="submission" date="2012-10" db="EMBL/GenBank/DDBJ databases">
        <title>The draft sequence of the Mycobacterium pheli genome.</title>
        <authorList>
            <person name="Pettersson B.M.F."/>
            <person name="Das S."/>
            <person name="Dasgupta S."/>
            <person name="Bhattacharya A."/>
            <person name="Kirsebom L.A."/>
        </authorList>
    </citation>
    <scope>NUCLEOTIDE SEQUENCE [LARGE SCALE GENOMIC DNA]</scope>
    <source>
        <strain evidence="6 7">CCUG 21000</strain>
    </source>
</reference>
<dbReference type="InterPro" id="IPR039424">
    <property type="entry name" value="SBP_5"/>
</dbReference>
<name>A0A5N5UVB4_MYCPH</name>
<dbReference type="SUPFAM" id="SSF53850">
    <property type="entry name" value="Periplasmic binding protein-like II"/>
    <property type="match status" value="1"/>
</dbReference>
<comment type="caution">
    <text evidence="6">The sequence shown here is derived from an EMBL/GenBank/DDBJ whole genome shotgun (WGS) entry which is preliminary data.</text>
</comment>
<feature type="domain" description="Solute-binding protein family 5" evidence="5">
    <location>
        <begin position="80"/>
        <end position="444"/>
    </location>
</feature>
<dbReference type="PANTHER" id="PTHR30290:SF9">
    <property type="entry name" value="OLIGOPEPTIDE-BINDING PROTEIN APPA"/>
    <property type="match status" value="1"/>
</dbReference>
<keyword evidence="2" id="KW-0813">Transport</keyword>
<dbReference type="GO" id="GO:0043190">
    <property type="term" value="C:ATP-binding cassette (ABC) transporter complex"/>
    <property type="evidence" value="ECO:0007669"/>
    <property type="project" value="InterPro"/>
</dbReference>
<dbReference type="RefSeq" id="WP_061482043.1">
    <property type="nucleotide sequence ID" value="NZ_ANBO01000034.1"/>
</dbReference>
<accession>A0A5N5UVB4</accession>
<dbReference type="Proteomes" id="UP000325690">
    <property type="component" value="Unassembled WGS sequence"/>
</dbReference>
<dbReference type="PANTHER" id="PTHR30290">
    <property type="entry name" value="PERIPLASMIC BINDING COMPONENT OF ABC TRANSPORTER"/>
    <property type="match status" value="1"/>
</dbReference>
<organism evidence="6 7">
    <name type="scientific">Mycolicibacterium phlei DSM 43239 = CCUG 21000</name>
    <dbReference type="NCBI Taxonomy" id="1226750"/>
    <lineage>
        <taxon>Bacteria</taxon>
        <taxon>Bacillati</taxon>
        <taxon>Actinomycetota</taxon>
        <taxon>Actinomycetes</taxon>
        <taxon>Mycobacteriales</taxon>
        <taxon>Mycobacteriaceae</taxon>
        <taxon>Mycolicibacterium</taxon>
    </lineage>
</organism>
<dbReference type="AlphaFoldDB" id="A0A5N5UVB4"/>
<evidence type="ECO:0000313" key="6">
    <source>
        <dbReference type="EMBL" id="KAB7753562.1"/>
    </source>
</evidence>
<dbReference type="EMBL" id="ANBP01000034">
    <property type="protein sequence ID" value="KAB7753562.1"/>
    <property type="molecule type" value="Genomic_DNA"/>
</dbReference>
<dbReference type="Pfam" id="PF00496">
    <property type="entry name" value="SBP_bac_5"/>
    <property type="match status" value="1"/>
</dbReference>
<comment type="similarity">
    <text evidence="1">Belongs to the bacterial solute-binding protein 5 family.</text>
</comment>
<evidence type="ECO:0000256" key="3">
    <source>
        <dbReference type="ARBA" id="ARBA00022729"/>
    </source>
</evidence>
<feature type="chain" id="PRO_5038513996" evidence="4">
    <location>
        <begin position="22"/>
        <end position="544"/>
    </location>
</feature>
<evidence type="ECO:0000256" key="2">
    <source>
        <dbReference type="ARBA" id="ARBA00022448"/>
    </source>
</evidence>
<dbReference type="PROSITE" id="PS51257">
    <property type="entry name" value="PROKAR_LIPOPROTEIN"/>
    <property type="match status" value="1"/>
</dbReference>
<evidence type="ECO:0000256" key="4">
    <source>
        <dbReference type="SAM" id="SignalP"/>
    </source>
</evidence>
<dbReference type="InterPro" id="IPR000914">
    <property type="entry name" value="SBP_5_dom"/>
</dbReference>
<keyword evidence="7" id="KW-1185">Reference proteome</keyword>
<dbReference type="PIRSF" id="PIRSF002741">
    <property type="entry name" value="MppA"/>
    <property type="match status" value="1"/>
</dbReference>
<dbReference type="GO" id="GO:0042597">
    <property type="term" value="C:periplasmic space"/>
    <property type="evidence" value="ECO:0007669"/>
    <property type="project" value="UniProtKB-ARBA"/>
</dbReference>
<dbReference type="Gene3D" id="3.10.105.10">
    <property type="entry name" value="Dipeptide-binding Protein, Domain 3"/>
    <property type="match status" value="1"/>
</dbReference>
<dbReference type="Gene3D" id="3.40.190.10">
    <property type="entry name" value="Periplasmic binding protein-like II"/>
    <property type="match status" value="1"/>
</dbReference>
<feature type="signal peptide" evidence="4">
    <location>
        <begin position="1"/>
        <end position="21"/>
    </location>
</feature>
<dbReference type="GeneID" id="74301308"/>
<keyword evidence="3 4" id="KW-0732">Signal</keyword>
<protein>
    <submittedName>
        <fullName evidence="6">Peptide ABC transporter substrate-binding protein</fullName>
    </submittedName>
</protein>
<dbReference type="GO" id="GO:0015833">
    <property type="term" value="P:peptide transport"/>
    <property type="evidence" value="ECO:0007669"/>
    <property type="project" value="TreeGrafter"/>
</dbReference>
<evidence type="ECO:0000256" key="1">
    <source>
        <dbReference type="ARBA" id="ARBA00005695"/>
    </source>
</evidence>
<evidence type="ECO:0000259" key="5">
    <source>
        <dbReference type="Pfam" id="PF00496"/>
    </source>
</evidence>
<dbReference type="GO" id="GO:1904680">
    <property type="term" value="F:peptide transmembrane transporter activity"/>
    <property type="evidence" value="ECO:0007669"/>
    <property type="project" value="TreeGrafter"/>
</dbReference>